<evidence type="ECO:0000256" key="3">
    <source>
        <dbReference type="ARBA" id="ARBA00023125"/>
    </source>
</evidence>
<keyword evidence="7" id="KW-1185">Reference proteome</keyword>
<dbReference type="InterPro" id="IPR053812">
    <property type="entry name" value="HTH_Sigma70_ECF-like"/>
</dbReference>
<dbReference type="InterPro" id="IPR036388">
    <property type="entry name" value="WH-like_DNA-bd_sf"/>
</dbReference>
<dbReference type="Pfam" id="PF07638">
    <property type="entry name" value="Sigma70_ECF"/>
    <property type="match status" value="1"/>
</dbReference>
<dbReference type="PANTHER" id="PTHR43133">
    <property type="entry name" value="RNA POLYMERASE ECF-TYPE SIGMA FACTO"/>
    <property type="match status" value="1"/>
</dbReference>
<accession>A0A9X1MSL4</accession>
<keyword evidence="4" id="KW-0804">Transcription</keyword>
<organism evidence="6 7">
    <name type="scientific">Blastopirellula sediminis</name>
    <dbReference type="NCBI Taxonomy" id="2894196"/>
    <lineage>
        <taxon>Bacteria</taxon>
        <taxon>Pseudomonadati</taxon>
        <taxon>Planctomycetota</taxon>
        <taxon>Planctomycetia</taxon>
        <taxon>Pirellulales</taxon>
        <taxon>Pirellulaceae</taxon>
        <taxon>Blastopirellula</taxon>
    </lineage>
</organism>
<dbReference type="GO" id="GO:0003677">
    <property type="term" value="F:DNA binding"/>
    <property type="evidence" value="ECO:0007669"/>
    <property type="project" value="UniProtKB-KW"/>
</dbReference>
<evidence type="ECO:0000256" key="1">
    <source>
        <dbReference type="ARBA" id="ARBA00023015"/>
    </source>
</evidence>
<dbReference type="GO" id="GO:0016987">
    <property type="term" value="F:sigma factor activity"/>
    <property type="evidence" value="ECO:0007669"/>
    <property type="project" value="UniProtKB-KW"/>
</dbReference>
<sequence length="193" mass="22259">MNSNASFAAFLERLKDGDEETVREMWIRCYPRVLALARKRLEGAPKRIADEEDVASDAIKSFCQAIQERRFPQLHDQLSMWKVLLKITSRKAIDLRRYEHRRQNLGFALVTYRTIAADAQQNLATNSTDLPCPLQLIEEVEQRLAGLDEGLRSVTVAKQEGYANHEIAAKFSISLRTVERRLSRVRQKWSENS</sequence>
<name>A0A9X1MSL4_9BACT</name>
<dbReference type="InterPro" id="IPR039425">
    <property type="entry name" value="RNA_pol_sigma-70-like"/>
</dbReference>
<dbReference type="InterPro" id="IPR013325">
    <property type="entry name" value="RNA_pol_sigma_r2"/>
</dbReference>
<dbReference type="PANTHER" id="PTHR43133:SF8">
    <property type="entry name" value="RNA POLYMERASE SIGMA FACTOR HI_1459-RELATED"/>
    <property type="match status" value="1"/>
</dbReference>
<dbReference type="GO" id="GO:0006352">
    <property type="term" value="P:DNA-templated transcription initiation"/>
    <property type="evidence" value="ECO:0007669"/>
    <property type="project" value="InterPro"/>
</dbReference>
<evidence type="ECO:0000313" key="6">
    <source>
        <dbReference type="EMBL" id="MCC9632011.1"/>
    </source>
</evidence>
<evidence type="ECO:0000256" key="2">
    <source>
        <dbReference type="ARBA" id="ARBA00023082"/>
    </source>
</evidence>
<evidence type="ECO:0000259" key="5">
    <source>
        <dbReference type="PROSITE" id="PS00622"/>
    </source>
</evidence>
<keyword evidence="3" id="KW-0238">DNA-binding</keyword>
<proteinExistence type="predicted"/>
<protein>
    <recommendedName>
        <fullName evidence="5">HTH luxR-type domain-containing protein</fullName>
    </recommendedName>
</protein>
<evidence type="ECO:0000313" key="7">
    <source>
        <dbReference type="Proteomes" id="UP001139103"/>
    </source>
</evidence>
<dbReference type="PROSITE" id="PS00622">
    <property type="entry name" value="HTH_LUXR_1"/>
    <property type="match status" value="1"/>
</dbReference>
<gene>
    <name evidence="6" type="ORF">LOC68_26750</name>
</gene>
<dbReference type="AlphaFoldDB" id="A0A9X1MSL4"/>
<dbReference type="SUPFAM" id="SSF46894">
    <property type="entry name" value="C-terminal effector domain of the bipartite response regulators"/>
    <property type="match status" value="1"/>
</dbReference>
<dbReference type="InterPro" id="IPR000792">
    <property type="entry name" value="Tscrpt_reg_LuxR_C"/>
</dbReference>
<evidence type="ECO:0000256" key="4">
    <source>
        <dbReference type="ARBA" id="ARBA00023163"/>
    </source>
</evidence>
<comment type="caution">
    <text evidence="6">The sequence shown here is derived from an EMBL/GenBank/DDBJ whole genome shotgun (WGS) entry which is preliminary data.</text>
</comment>
<dbReference type="InterPro" id="IPR016032">
    <property type="entry name" value="Sig_transdc_resp-reg_C-effctor"/>
</dbReference>
<dbReference type="RefSeq" id="WP_230224870.1">
    <property type="nucleotide sequence ID" value="NZ_JAJKFT010000010.1"/>
</dbReference>
<dbReference type="Gene3D" id="1.10.1740.10">
    <property type="match status" value="1"/>
</dbReference>
<keyword evidence="1" id="KW-0805">Transcription regulation</keyword>
<reference evidence="6" key="1">
    <citation type="submission" date="2021-11" db="EMBL/GenBank/DDBJ databases">
        <title>Genome sequence.</title>
        <authorList>
            <person name="Sun Q."/>
        </authorList>
    </citation>
    <scope>NUCLEOTIDE SEQUENCE</scope>
    <source>
        <strain evidence="6">JC732</strain>
    </source>
</reference>
<dbReference type="EMBL" id="JAJKFT010000010">
    <property type="protein sequence ID" value="MCC9632011.1"/>
    <property type="molecule type" value="Genomic_DNA"/>
</dbReference>
<dbReference type="SUPFAM" id="SSF88946">
    <property type="entry name" value="Sigma2 domain of RNA polymerase sigma factors"/>
    <property type="match status" value="1"/>
</dbReference>
<dbReference type="Proteomes" id="UP001139103">
    <property type="component" value="Unassembled WGS sequence"/>
</dbReference>
<keyword evidence="2" id="KW-0731">Sigma factor</keyword>
<dbReference type="Gene3D" id="1.10.10.10">
    <property type="entry name" value="Winged helix-like DNA-binding domain superfamily/Winged helix DNA-binding domain"/>
    <property type="match status" value="1"/>
</dbReference>
<feature type="domain" description="HTH luxR-type" evidence="5">
    <location>
        <begin position="161"/>
        <end position="188"/>
    </location>
</feature>